<evidence type="ECO:0000313" key="2">
    <source>
        <dbReference type="Proteomes" id="UP001303046"/>
    </source>
</evidence>
<dbReference type="Proteomes" id="UP001303046">
    <property type="component" value="Unassembled WGS sequence"/>
</dbReference>
<gene>
    <name evidence="1" type="primary">Necator_chrIV.g16716</name>
    <name evidence="1" type="ORF">RB195_003419</name>
</gene>
<protein>
    <submittedName>
        <fullName evidence="1">Uncharacterized protein</fullName>
    </submittedName>
</protein>
<reference evidence="1 2" key="1">
    <citation type="submission" date="2023-08" db="EMBL/GenBank/DDBJ databases">
        <title>A Necator americanus chromosomal reference genome.</title>
        <authorList>
            <person name="Ilik V."/>
            <person name="Petrzelkova K.J."/>
            <person name="Pardy F."/>
            <person name="Fuh T."/>
            <person name="Niatou-Singa F.S."/>
            <person name="Gouil Q."/>
            <person name="Baker L."/>
            <person name="Ritchie M.E."/>
            <person name="Jex A.R."/>
            <person name="Gazzola D."/>
            <person name="Li H."/>
            <person name="Toshio Fujiwara R."/>
            <person name="Zhan B."/>
            <person name="Aroian R.V."/>
            <person name="Pafco B."/>
            <person name="Schwarz E.M."/>
        </authorList>
    </citation>
    <scope>NUCLEOTIDE SEQUENCE [LARGE SCALE GENOMIC DNA]</scope>
    <source>
        <strain evidence="1 2">Aroian</strain>
        <tissue evidence="1">Whole animal</tissue>
    </source>
</reference>
<proteinExistence type="predicted"/>
<organism evidence="1 2">
    <name type="scientific">Necator americanus</name>
    <name type="common">Human hookworm</name>
    <dbReference type="NCBI Taxonomy" id="51031"/>
    <lineage>
        <taxon>Eukaryota</taxon>
        <taxon>Metazoa</taxon>
        <taxon>Ecdysozoa</taxon>
        <taxon>Nematoda</taxon>
        <taxon>Chromadorea</taxon>
        <taxon>Rhabditida</taxon>
        <taxon>Rhabditina</taxon>
        <taxon>Rhabditomorpha</taxon>
        <taxon>Strongyloidea</taxon>
        <taxon>Ancylostomatidae</taxon>
        <taxon>Bunostominae</taxon>
        <taxon>Necator</taxon>
    </lineage>
</organism>
<accession>A0ABR1DNH1</accession>
<dbReference type="EMBL" id="JAVFWL010000004">
    <property type="protein sequence ID" value="KAK6751987.1"/>
    <property type="molecule type" value="Genomic_DNA"/>
</dbReference>
<comment type="caution">
    <text evidence="1">The sequence shown here is derived from an EMBL/GenBank/DDBJ whole genome shotgun (WGS) entry which is preliminary data.</text>
</comment>
<keyword evidence="2" id="KW-1185">Reference proteome</keyword>
<evidence type="ECO:0000313" key="1">
    <source>
        <dbReference type="EMBL" id="KAK6751987.1"/>
    </source>
</evidence>
<sequence length="124" mass="14151">MKDCKFHKLCKTNGGSNDEWMDSVRAANREGWAERHYAEMKKASLKNPEDHSSVIAGSRSIVLYALVFLYIIRLNSLITHFEVWLTADEVVVFYRVPCPQTYDGASAGPSPTFTTFVWSDHFIM</sequence>
<name>A0ABR1DNH1_NECAM</name>